<protein>
    <submittedName>
        <fullName evidence="1">Uncharacterized protein</fullName>
    </submittedName>
</protein>
<accession>A0A4Y7KM35</accession>
<name>A0A4Y7KM35_PAPSO</name>
<reference evidence="1 2" key="1">
    <citation type="journal article" date="2018" name="Science">
        <title>The opium poppy genome and morphinan production.</title>
        <authorList>
            <person name="Guo L."/>
            <person name="Winzer T."/>
            <person name="Yang X."/>
            <person name="Li Y."/>
            <person name="Ning Z."/>
            <person name="He Z."/>
            <person name="Teodor R."/>
            <person name="Lu Y."/>
            <person name="Bowser T.A."/>
            <person name="Graham I.A."/>
            <person name="Ye K."/>
        </authorList>
    </citation>
    <scope>NUCLEOTIDE SEQUENCE [LARGE SCALE GENOMIC DNA]</scope>
    <source>
        <strain evidence="2">cv. HN1</strain>
        <tissue evidence="1">Leaves</tissue>
    </source>
</reference>
<sequence length="97" mass="10837">MGCEKADFFHHQGSEYKKLRGFNCSGYTLTGTIFILNKCTPLIEVAFEVDAHGTSNVRDDYNAEMGSQMRGQTHRVATTFTNMLICNHCKWGGGVLK</sequence>
<organism evidence="1 2">
    <name type="scientific">Papaver somniferum</name>
    <name type="common">Opium poppy</name>
    <dbReference type="NCBI Taxonomy" id="3469"/>
    <lineage>
        <taxon>Eukaryota</taxon>
        <taxon>Viridiplantae</taxon>
        <taxon>Streptophyta</taxon>
        <taxon>Embryophyta</taxon>
        <taxon>Tracheophyta</taxon>
        <taxon>Spermatophyta</taxon>
        <taxon>Magnoliopsida</taxon>
        <taxon>Ranunculales</taxon>
        <taxon>Papaveraceae</taxon>
        <taxon>Papaveroideae</taxon>
        <taxon>Papaver</taxon>
    </lineage>
</organism>
<evidence type="ECO:0000313" key="1">
    <source>
        <dbReference type="EMBL" id="RZC73231.1"/>
    </source>
</evidence>
<dbReference type="Proteomes" id="UP000316621">
    <property type="component" value="Chromosome 8"/>
</dbReference>
<dbReference type="AlphaFoldDB" id="A0A4Y7KM35"/>
<gene>
    <name evidence="1" type="ORF">C5167_048711</name>
</gene>
<evidence type="ECO:0000313" key="2">
    <source>
        <dbReference type="Proteomes" id="UP000316621"/>
    </source>
</evidence>
<proteinExistence type="predicted"/>
<dbReference type="Gramene" id="RZC73231">
    <property type="protein sequence ID" value="RZC73231"/>
    <property type="gene ID" value="C5167_048711"/>
</dbReference>
<dbReference type="EMBL" id="CM010722">
    <property type="protein sequence ID" value="RZC73231.1"/>
    <property type="molecule type" value="Genomic_DNA"/>
</dbReference>
<keyword evidence="2" id="KW-1185">Reference proteome</keyword>